<dbReference type="RefSeq" id="XP_015184522.1">
    <property type="nucleotide sequence ID" value="XM_015329036.1"/>
</dbReference>
<evidence type="ECO:0000313" key="4">
    <source>
        <dbReference type="Proteomes" id="UP000694924"/>
    </source>
</evidence>
<protein>
    <submittedName>
        <fullName evidence="5 6">Maternal protein exuperantia</fullName>
    </submittedName>
</protein>
<evidence type="ECO:0000313" key="5">
    <source>
        <dbReference type="RefSeq" id="XP_015184487.1"/>
    </source>
</evidence>
<proteinExistence type="predicted"/>
<organism evidence="4 6">
    <name type="scientific">Polistes dominula</name>
    <name type="common">European paper wasp</name>
    <name type="synonym">Vespa dominula</name>
    <dbReference type="NCBI Taxonomy" id="743375"/>
    <lineage>
        <taxon>Eukaryota</taxon>
        <taxon>Metazoa</taxon>
        <taxon>Ecdysozoa</taxon>
        <taxon>Arthropoda</taxon>
        <taxon>Hexapoda</taxon>
        <taxon>Insecta</taxon>
        <taxon>Pterygota</taxon>
        <taxon>Neoptera</taxon>
        <taxon>Endopterygota</taxon>
        <taxon>Hymenoptera</taxon>
        <taxon>Apocrita</taxon>
        <taxon>Aculeata</taxon>
        <taxon>Vespoidea</taxon>
        <taxon>Vespidae</taxon>
        <taxon>Polistinae</taxon>
        <taxon>Polistini</taxon>
        <taxon>Polistes</taxon>
    </lineage>
</organism>
<keyword evidence="4" id="KW-1185">Reference proteome</keyword>
<evidence type="ECO:0000313" key="7">
    <source>
        <dbReference type="RefSeq" id="XP_015184505.1"/>
    </source>
</evidence>
<evidence type="ECO:0000256" key="1">
    <source>
        <dbReference type="SAM" id="MobiDB-lite"/>
    </source>
</evidence>
<dbReference type="RefSeq" id="XP_015184496.1">
    <property type="nucleotide sequence ID" value="XM_015329010.1"/>
</dbReference>
<dbReference type="InterPro" id="IPR054362">
    <property type="entry name" value="Exu_RNase_H-like"/>
</dbReference>
<evidence type="ECO:0000259" key="2">
    <source>
        <dbReference type="Pfam" id="PF18609"/>
    </source>
</evidence>
<dbReference type="InterPro" id="IPR040941">
    <property type="entry name" value="SAM_Exu"/>
</dbReference>
<dbReference type="Pfam" id="PF18609">
    <property type="entry name" value="SAM_Exu"/>
    <property type="match status" value="1"/>
</dbReference>
<evidence type="ECO:0000259" key="3">
    <source>
        <dbReference type="Pfam" id="PF22123"/>
    </source>
</evidence>
<sequence>MVVSTIQENGTTDETTNGTIHGTINGSANGDCPSSPIGIGPGNYHLVGWDMDTTGKKLTDEICQIAGYTPNSNYSQYVMPYKDLNPPAIKRHNMRVVTVGKYRMLKNSKTNKVLKTKSEVSALTDFLTWLESVKGDSDDGIILLYHEPRKVIPAMLLESLQRYNLVERFKQTVKGFANGFNIAEAKLVSSVRTFSLRTLSRTLLKKTEELDNAKDRAYLALQVLQYISQQDNAKVDESTGSGDSSNTSMKSTIDFILPFVQPIQVEEEERAKLKVVFERQNSLRPIFGPLFKASRKERQHASPLRRLLAEAGIEYMQLQEAWSDAQKDGLEKLIKEKLIAAEDKKVDDLIKVLESYFDPEKNPKAKTRHEKKEIKSESSKIVDDRVNNNMLDNNNETPDTKSNSPNNIKLELPENDKVIQLVEGN</sequence>
<reference evidence="5 6" key="1">
    <citation type="submission" date="2025-05" db="UniProtKB">
        <authorList>
            <consortium name="RefSeq"/>
        </authorList>
    </citation>
    <scope>IDENTIFICATION</scope>
    <source>
        <tissue evidence="5 6">Whole body</tissue>
    </source>
</reference>
<feature type="domain" description="Exuperantia SAM-like" evidence="2">
    <location>
        <begin position="284"/>
        <end position="356"/>
    </location>
</feature>
<evidence type="ECO:0000313" key="8">
    <source>
        <dbReference type="RefSeq" id="XP_015184514.1"/>
    </source>
</evidence>
<evidence type="ECO:0000313" key="6">
    <source>
        <dbReference type="RefSeq" id="XP_015184496.1"/>
    </source>
</evidence>
<name>A0ABM1IWA9_POLDO</name>
<feature type="region of interest" description="Disordered" evidence="1">
    <location>
        <begin position="1"/>
        <end position="22"/>
    </location>
</feature>
<gene>
    <name evidence="5 6 7 8 9" type="primary">LOC107070626</name>
</gene>
<dbReference type="RefSeq" id="XP_015184487.1">
    <property type="nucleotide sequence ID" value="XM_015329001.1"/>
</dbReference>
<dbReference type="PANTHER" id="PTHR12384:SF2">
    <property type="entry name" value="MATERNAL PROTEIN EXUPERANTIA"/>
    <property type="match status" value="1"/>
</dbReference>
<feature type="region of interest" description="Disordered" evidence="1">
    <location>
        <begin position="361"/>
        <end position="416"/>
    </location>
</feature>
<dbReference type="RefSeq" id="XP_015184505.1">
    <property type="nucleotide sequence ID" value="XM_015329019.1"/>
</dbReference>
<accession>A0ABM1IWA9</accession>
<dbReference type="Pfam" id="PF22123">
    <property type="entry name" value="Exu_RNase_H_like"/>
    <property type="match status" value="1"/>
</dbReference>
<evidence type="ECO:0000313" key="9">
    <source>
        <dbReference type="RefSeq" id="XP_015184522.1"/>
    </source>
</evidence>
<feature type="compositionally biased region" description="Low complexity" evidence="1">
    <location>
        <begin position="387"/>
        <end position="397"/>
    </location>
</feature>
<dbReference type="PANTHER" id="PTHR12384">
    <property type="entry name" value="MATERNAL PROTEIN EXUPERANTIA"/>
    <property type="match status" value="1"/>
</dbReference>
<dbReference type="RefSeq" id="XP_015184514.1">
    <property type="nucleotide sequence ID" value="XM_015329028.1"/>
</dbReference>
<feature type="compositionally biased region" description="Basic and acidic residues" evidence="1">
    <location>
        <begin position="370"/>
        <end position="386"/>
    </location>
</feature>
<feature type="compositionally biased region" description="Low complexity" evidence="1">
    <location>
        <begin position="8"/>
        <end position="22"/>
    </location>
</feature>
<feature type="domain" description="Exuperantia RNAse H-like" evidence="3">
    <location>
        <begin position="44"/>
        <end position="203"/>
    </location>
</feature>
<dbReference type="GeneID" id="107070626"/>
<dbReference type="Proteomes" id="UP000694924">
    <property type="component" value="Unplaced"/>
</dbReference>
<dbReference type="InterPro" id="IPR037998">
    <property type="entry name" value="Exu"/>
</dbReference>